<gene>
    <name evidence="2" type="ORF">ACFQBM_10610</name>
</gene>
<sequence length="156" mass="17058">MSHVFVLTNQHQQFLSKSNEWIDGREVNRLFRSEHKDVAINQMFEANTRNVSLRIELLQCELNDRGQPQIPADALGEMSAMTAAETAQGNPEIEPGAPEELPPESNPEVNPEPVPETPPEQAPEVTPEEAPEIEPQQPDEAGAEAGGARAAVLDFG</sequence>
<protein>
    <submittedName>
        <fullName evidence="2">Uncharacterized protein</fullName>
    </submittedName>
</protein>
<feature type="region of interest" description="Disordered" evidence="1">
    <location>
        <begin position="68"/>
        <end position="156"/>
    </location>
</feature>
<comment type="caution">
    <text evidence="2">The sequence shown here is derived from an EMBL/GenBank/DDBJ whole genome shotgun (WGS) entry which is preliminary data.</text>
</comment>
<organism evidence="2 3">
    <name type="scientific">Microbulbifer taiwanensis</name>
    <dbReference type="NCBI Taxonomy" id="986746"/>
    <lineage>
        <taxon>Bacteria</taxon>
        <taxon>Pseudomonadati</taxon>
        <taxon>Pseudomonadota</taxon>
        <taxon>Gammaproteobacteria</taxon>
        <taxon>Cellvibrionales</taxon>
        <taxon>Microbulbiferaceae</taxon>
        <taxon>Microbulbifer</taxon>
    </lineage>
</organism>
<evidence type="ECO:0000313" key="2">
    <source>
        <dbReference type="EMBL" id="MFC6633737.1"/>
    </source>
</evidence>
<evidence type="ECO:0000256" key="1">
    <source>
        <dbReference type="SAM" id="MobiDB-lite"/>
    </source>
</evidence>
<dbReference type="RefSeq" id="WP_193190825.1">
    <property type="nucleotide sequence ID" value="NZ_JACZFR010000015.1"/>
</dbReference>
<evidence type="ECO:0000313" key="3">
    <source>
        <dbReference type="Proteomes" id="UP001596425"/>
    </source>
</evidence>
<dbReference type="Proteomes" id="UP001596425">
    <property type="component" value="Unassembled WGS sequence"/>
</dbReference>
<feature type="compositionally biased region" description="Low complexity" evidence="1">
    <location>
        <begin position="146"/>
        <end position="156"/>
    </location>
</feature>
<reference evidence="3" key="1">
    <citation type="journal article" date="2019" name="Int. J. Syst. Evol. Microbiol.">
        <title>The Global Catalogue of Microorganisms (GCM) 10K type strain sequencing project: providing services to taxonomists for standard genome sequencing and annotation.</title>
        <authorList>
            <consortium name="The Broad Institute Genomics Platform"/>
            <consortium name="The Broad Institute Genome Sequencing Center for Infectious Disease"/>
            <person name="Wu L."/>
            <person name="Ma J."/>
        </authorList>
    </citation>
    <scope>NUCLEOTIDE SEQUENCE [LARGE SCALE GENOMIC DNA]</scope>
    <source>
        <strain evidence="3">CGMCC 1.13718</strain>
    </source>
</reference>
<keyword evidence="3" id="KW-1185">Reference proteome</keyword>
<dbReference type="EMBL" id="JBHSVR010000001">
    <property type="protein sequence ID" value="MFC6633737.1"/>
    <property type="molecule type" value="Genomic_DNA"/>
</dbReference>
<feature type="compositionally biased region" description="Pro residues" evidence="1">
    <location>
        <begin position="110"/>
        <end position="121"/>
    </location>
</feature>
<accession>A0ABW1YNS7</accession>
<proteinExistence type="predicted"/>
<name>A0ABW1YNS7_9GAMM</name>